<name>A0A671LC10_9TELE</name>
<evidence type="ECO:0000256" key="5">
    <source>
        <dbReference type="ARBA" id="ARBA00034834"/>
    </source>
</evidence>
<accession>A0A671LC10</accession>
<proteinExistence type="predicted"/>
<dbReference type="Pfam" id="PF14934">
    <property type="entry name" value="TMEM254"/>
    <property type="match status" value="1"/>
</dbReference>
<evidence type="ECO:0000313" key="7">
    <source>
        <dbReference type="Ensembl" id="ENSSANP00000017117.1"/>
    </source>
</evidence>
<dbReference type="InterPro" id="IPR028110">
    <property type="entry name" value="TMEM254"/>
</dbReference>
<feature type="transmembrane region" description="Helical" evidence="6">
    <location>
        <begin position="87"/>
        <end position="105"/>
    </location>
</feature>
<evidence type="ECO:0000256" key="4">
    <source>
        <dbReference type="ARBA" id="ARBA00023136"/>
    </source>
</evidence>
<keyword evidence="8" id="KW-1185">Reference proteome</keyword>
<reference evidence="7" key="2">
    <citation type="submission" date="2025-09" db="UniProtKB">
        <authorList>
            <consortium name="Ensembl"/>
        </authorList>
    </citation>
    <scope>IDENTIFICATION</scope>
</reference>
<feature type="transmembrane region" description="Helical" evidence="6">
    <location>
        <begin position="55"/>
        <end position="75"/>
    </location>
</feature>
<dbReference type="AlphaFoldDB" id="A0A671LC10"/>
<dbReference type="PANTHER" id="PTHR34104">
    <property type="entry name" value="TRANSMEMBRANE PROTEIN 254"/>
    <property type="match status" value="1"/>
</dbReference>
<evidence type="ECO:0000313" key="8">
    <source>
        <dbReference type="Proteomes" id="UP000472260"/>
    </source>
</evidence>
<keyword evidence="4 6" id="KW-0472">Membrane</keyword>
<dbReference type="PANTHER" id="PTHR34104:SF3">
    <property type="entry name" value="TRANSMEMBRANE PROTEIN 254"/>
    <property type="match status" value="1"/>
</dbReference>
<reference evidence="7" key="1">
    <citation type="submission" date="2025-08" db="UniProtKB">
        <authorList>
            <consortium name="Ensembl"/>
        </authorList>
    </citation>
    <scope>IDENTIFICATION</scope>
</reference>
<keyword evidence="2 6" id="KW-0812">Transmembrane</keyword>
<dbReference type="Proteomes" id="UP000472260">
    <property type="component" value="Unassembled WGS sequence"/>
</dbReference>
<comment type="subcellular location">
    <subcellularLocation>
        <location evidence="1">Membrane</location>
        <topology evidence="1">Multi-pass membrane protein</topology>
    </subcellularLocation>
</comment>
<dbReference type="GO" id="GO:0016020">
    <property type="term" value="C:membrane"/>
    <property type="evidence" value="ECO:0007669"/>
    <property type="project" value="UniProtKB-SubCell"/>
</dbReference>
<evidence type="ECO:0000256" key="6">
    <source>
        <dbReference type="SAM" id="Phobius"/>
    </source>
</evidence>
<evidence type="ECO:0000256" key="2">
    <source>
        <dbReference type="ARBA" id="ARBA00022692"/>
    </source>
</evidence>
<dbReference type="Ensembl" id="ENSSANT00000018268.1">
    <property type="protein sequence ID" value="ENSSANP00000017117.1"/>
    <property type="gene ID" value="ENSSANG00000009016.1"/>
</dbReference>
<evidence type="ECO:0000256" key="3">
    <source>
        <dbReference type="ARBA" id="ARBA00022989"/>
    </source>
</evidence>
<sequence>GRPVWPSGSSGRSGQAFRGLSLSCDVLWVSERRYSYGEFRADADADDVRYGCLCFRWFLTWVIHLFEALFALKVCSDKGIDSTSTRLLWFAQTFLFGLTSLGLLIKYKPDGRPKRQ</sequence>
<organism evidence="7 8">
    <name type="scientific">Sinocyclocheilus anshuiensis</name>
    <dbReference type="NCBI Taxonomy" id="1608454"/>
    <lineage>
        <taxon>Eukaryota</taxon>
        <taxon>Metazoa</taxon>
        <taxon>Chordata</taxon>
        <taxon>Craniata</taxon>
        <taxon>Vertebrata</taxon>
        <taxon>Euteleostomi</taxon>
        <taxon>Actinopterygii</taxon>
        <taxon>Neopterygii</taxon>
        <taxon>Teleostei</taxon>
        <taxon>Ostariophysi</taxon>
        <taxon>Cypriniformes</taxon>
        <taxon>Cyprinidae</taxon>
        <taxon>Cyprininae</taxon>
        <taxon>Sinocyclocheilus</taxon>
    </lineage>
</organism>
<evidence type="ECO:0000256" key="1">
    <source>
        <dbReference type="ARBA" id="ARBA00004141"/>
    </source>
</evidence>
<keyword evidence="3 6" id="KW-1133">Transmembrane helix</keyword>
<protein>
    <recommendedName>
        <fullName evidence="5">Transmembrane protein 254</fullName>
    </recommendedName>
</protein>